<comment type="caution">
    <text evidence="1">The sequence shown here is derived from an EMBL/GenBank/DDBJ whole genome shotgun (WGS) entry which is preliminary data.</text>
</comment>
<sequence length="466" mass="52150">MARQDGQGQTKYQHRSSSVLKALAFFVLILLKSSNQHQSSLAKMAADLQPQSPFIARLPREVRDLVYLELWRSSGLRQHIMWHQERRSDVNEAHFCRWTCTTEYDVRDKLQADIEALRVKQGVQLGGKTIHSITHGRRLQSPWMNHWACGERAENTCGKEAVNGITTSAVFTCWKKGYDSSNKSTYLPMMLSCKAISAECLESIYESTTFIFTDTLALQLFLGFSCGHLPPPAVRDWARTRDLPAPGLLQYARNIELSLGASFSTEIPCCVYPGVDYYHGASEGQQQPQQQQQPVPHDAFDFHWLRLARFRNLKTVTIWIAARGLFAPDDCAAYLEVSNQLSADAVRDRILLSGGFATNQVSPSNDHRLEVTLSLPLHRDIIVPRPNGSNEEEGFVEEGLITGTSSSSRIRLWKRGSGDGFQPFLSFINPGTQFDGIINTGEKRYVSIFFSGSGLSSSGMGHVITQ</sequence>
<keyword evidence="2" id="KW-1185">Reference proteome</keyword>
<dbReference type="EMBL" id="JAUEDM010000005">
    <property type="protein sequence ID" value="KAK3315945.1"/>
    <property type="molecule type" value="Genomic_DNA"/>
</dbReference>
<reference evidence="1" key="2">
    <citation type="submission" date="2023-06" db="EMBL/GenBank/DDBJ databases">
        <authorList>
            <consortium name="Lawrence Berkeley National Laboratory"/>
            <person name="Haridas S."/>
            <person name="Hensen N."/>
            <person name="Bonometti L."/>
            <person name="Westerberg I."/>
            <person name="Brannstrom I.O."/>
            <person name="Guillou S."/>
            <person name="Cros-Aarteil S."/>
            <person name="Calhoun S."/>
            <person name="Kuo A."/>
            <person name="Mondo S."/>
            <person name="Pangilinan J."/>
            <person name="Riley R."/>
            <person name="Labutti K."/>
            <person name="Andreopoulos B."/>
            <person name="Lipzen A."/>
            <person name="Chen C."/>
            <person name="Yanf M."/>
            <person name="Daum C."/>
            <person name="Ng V."/>
            <person name="Clum A."/>
            <person name="Steindorff A."/>
            <person name="Ohm R."/>
            <person name="Martin F."/>
            <person name="Silar P."/>
            <person name="Natvig D."/>
            <person name="Lalanne C."/>
            <person name="Gautier V."/>
            <person name="Ament-Velasquez S.L."/>
            <person name="Kruys A."/>
            <person name="Hutchinson M.I."/>
            <person name="Powell A.J."/>
            <person name="Barry K."/>
            <person name="Miller A.N."/>
            <person name="Grigoriev I.V."/>
            <person name="Debuchy R."/>
            <person name="Gladieux P."/>
            <person name="Thoren M.H."/>
            <person name="Johannesson H."/>
        </authorList>
    </citation>
    <scope>NUCLEOTIDE SEQUENCE</scope>
    <source>
        <strain evidence="1">CBS 118394</strain>
    </source>
</reference>
<reference evidence="1" key="1">
    <citation type="journal article" date="2023" name="Mol. Phylogenet. Evol.">
        <title>Genome-scale phylogeny and comparative genomics of the fungal order Sordariales.</title>
        <authorList>
            <person name="Hensen N."/>
            <person name="Bonometti L."/>
            <person name="Westerberg I."/>
            <person name="Brannstrom I.O."/>
            <person name="Guillou S."/>
            <person name="Cros-Aarteil S."/>
            <person name="Calhoun S."/>
            <person name="Haridas S."/>
            <person name="Kuo A."/>
            <person name="Mondo S."/>
            <person name="Pangilinan J."/>
            <person name="Riley R."/>
            <person name="LaButti K."/>
            <person name="Andreopoulos B."/>
            <person name="Lipzen A."/>
            <person name="Chen C."/>
            <person name="Yan M."/>
            <person name="Daum C."/>
            <person name="Ng V."/>
            <person name="Clum A."/>
            <person name="Steindorff A."/>
            <person name="Ohm R.A."/>
            <person name="Martin F."/>
            <person name="Silar P."/>
            <person name="Natvig D.O."/>
            <person name="Lalanne C."/>
            <person name="Gautier V."/>
            <person name="Ament-Velasquez S.L."/>
            <person name="Kruys A."/>
            <person name="Hutchinson M.I."/>
            <person name="Powell A.J."/>
            <person name="Barry K."/>
            <person name="Miller A.N."/>
            <person name="Grigoriev I.V."/>
            <person name="Debuchy R."/>
            <person name="Gladieux P."/>
            <person name="Hiltunen Thoren M."/>
            <person name="Johannesson H."/>
        </authorList>
    </citation>
    <scope>NUCLEOTIDE SEQUENCE</scope>
    <source>
        <strain evidence="1">CBS 118394</strain>
    </source>
</reference>
<name>A0AAE0HZW9_9PEZI</name>
<protein>
    <submittedName>
        <fullName evidence="1">Uncharacterized protein</fullName>
    </submittedName>
</protein>
<proteinExistence type="predicted"/>
<gene>
    <name evidence="1" type="ORF">B0H66DRAFT_560019</name>
</gene>
<accession>A0AAE0HZW9</accession>
<organism evidence="1 2">
    <name type="scientific">Apodospora peruviana</name>
    <dbReference type="NCBI Taxonomy" id="516989"/>
    <lineage>
        <taxon>Eukaryota</taxon>
        <taxon>Fungi</taxon>
        <taxon>Dikarya</taxon>
        <taxon>Ascomycota</taxon>
        <taxon>Pezizomycotina</taxon>
        <taxon>Sordariomycetes</taxon>
        <taxon>Sordariomycetidae</taxon>
        <taxon>Sordariales</taxon>
        <taxon>Lasiosphaeriaceae</taxon>
        <taxon>Apodospora</taxon>
    </lineage>
</organism>
<dbReference type="Proteomes" id="UP001283341">
    <property type="component" value="Unassembled WGS sequence"/>
</dbReference>
<dbReference type="AlphaFoldDB" id="A0AAE0HZW9"/>
<evidence type="ECO:0000313" key="1">
    <source>
        <dbReference type="EMBL" id="KAK3315945.1"/>
    </source>
</evidence>
<evidence type="ECO:0000313" key="2">
    <source>
        <dbReference type="Proteomes" id="UP001283341"/>
    </source>
</evidence>